<dbReference type="InterPro" id="IPR002645">
    <property type="entry name" value="STAS_dom"/>
</dbReference>
<dbReference type="CDD" id="cd07043">
    <property type="entry name" value="STAS_anti-anti-sigma_factors"/>
    <property type="match status" value="1"/>
</dbReference>
<name>A0ABT1G5A7_9GAMM</name>
<keyword evidence="3" id="KW-1185">Reference proteome</keyword>
<organism evidence="2 3">
    <name type="scientific">Natronospira proteinivora</name>
    <dbReference type="NCBI Taxonomy" id="1807133"/>
    <lineage>
        <taxon>Bacteria</taxon>
        <taxon>Pseudomonadati</taxon>
        <taxon>Pseudomonadota</taxon>
        <taxon>Gammaproteobacteria</taxon>
        <taxon>Natronospirales</taxon>
        <taxon>Natronospiraceae</taxon>
        <taxon>Natronospira</taxon>
    </lineage>
</organism>
<reference evidence="2 3" key="1">
    <citation type="submission" date="2022-03" db="EMBL/GenBank/DDBJ databases">
        <title>Genomic Encyclopedia of Type Strains, Phase III (KMG-III): the genomes of soil and plant-associated and newly described type strains.</title>
        <authorList>
            <person name="Whitman W."/>
        </authorList>
    </citation>
    <scope>NUCLEOTIDE SEQUENCE [LARGE SCALE GENOMIC DNA]</scope>
    <source>
        <strain evidence="2 3">BSker1</strain>
    </source>
</reference>
<evidence type="ECO:0000259" key="1">
    <source>
        <dbReference type="PROSITE" id="PS50801"/>
    </source>
</evidence>
<dbReference type="PROSITE" id="PS50801">
    <property type="entry name" value="STAS"/>
    <property type="match status" value="1"/>
</dbReference>
<dbReference type="InterPro" id="IPR036513">
    <property type="entry name" value="STAS_dom_sf"/>
</dbReference>
<protein>
    <submittedName>
        <fullName evidence="2">Phospholipid transport system transporter-binding protein</fullName>
    </submittedName>
</protein>
<feature type="domain" description="STAS" evidence="1">
    <location>
        <begin position="19"/>
        <end position="102"/>
    </location>
</feature>
<evidence type="ECO:0000313" key="3">
    <source>
        <dbReference type="Proteomes" id="UP001523550"/>
    </source>
</evidence>
<dbReference type="InterPro" id="IPR058548">
    <property type="entry name" value="MlaB-like_STAS"/>
</dbReference>
<dbReference type="SUPFAM" id="SSF52091">
    <property type="entry name" value="SpoIIaa-like"/>
    <property type="match status" value="1"/>
</dbReference>
<dbReference type="Gene3D" id="3.30.750.24">
    <property type="entry name" value="STAS domain"/>
    <property type="match status" value="1"/>
</dbReference>
<dbReference type="EMBL" id="JALJYF010000001">
    <property type="protein sequence ID" value="MCP1726476.1"/>
    <property type="molecule type" value="Genomic_DNA"/>
</dbReference>
<comment type="caution">
    <text evidence="2">The sequence shown here is derived from an EMBL/GenBank/DDBJ whole genome shotgun (WGS) entry which is preliminary data.</text>
</comment>
<sequence length="102" mass="10921">MSEPKGAELALENVSEGRYRLSGELSFKTAEQALATGRDFPLAQSLCLDVSGLERVDSAGLAVILEWWRLSHLAGGSLSLEGPSEQLKKLIAISELEPVLLG</sequence>
<dbReference type="Pfam" id="PF13466">
    <property type="entry name" value="STAS_2"/>
    <property type="match status" value="1"/>
</dbReference>
<gene>
    <name evidence="2" type="ORF">J2T60_000441</name>
</gene>
<evidence type="ECO:0000313" key="2">
    <source>
        <dbReference type="EMBL" id="MCP1726476.1"/>
    </source>
</evidence>
<dbReference type="RefSeq" id="WP_253444823.1">
    <property type="nucleotide sequence ID" value="NZ_JALJYF010000001.1"/>
</dbReference>
<accession>A0ABT1G5A7</accession>
<proteinExistence type="predicted"/>
<dbReference type="Proteomes" id="UP001523550">
    <property type="component" value="Unassembled WGS sequence"/>
</dbReference>